<dbReference type="InterPro" id="IPR055472">
    <property type="entry name" value="DUF7044"/>
</dbReference>
<evidence type="ECO:0000259" key="3">
    <source>
        <dbReference type="Pfam" id="PF23070"/>
    </source>
</evidence>
<evidence type="ECO:0000259" key="4">
    <source>
        <dbReference type="Pfam" id="PF23071"/>
    </source>
</evidence>
<evidence type="ECO:0000313" key="5">
    <source>
        <dbReference type="EMBL" id="KAG5672000.1"/>
    </source>
</evidence>
<dbReference type="Proteomes" id="UP001107558">
    <property type="component" value="Chromosome 3"/>
</dbReference>
<evidence type="ECO:0000259" key="2">
    <source>
        <dbReference type="Pfam" id="PF23069"/>
    </source>
</evidence>
<dbReference type="EMBL" id="JADBJN010000003">
    <property type="protein sequence ID" value="KAG5672000.1"/>
    <property type="molecule type" value="Genomic_DNA"/>
</dbReference>
<dbReference type="Pfam" id="PF23071">
    <property type="entry name" value="DUF7044"/>
    <property type="match status" value="1"/>
</dbReference>
<dbReference type="PANTHER" id="PTHR22255:SF1">
    <property type="entry name" value="LD32918P"/>
    <property type="match status" value="1"/>
</dbReference>
<dbReference type="InterPro" id="IPR055470">
    <property type="entry name" value="DUF7042"/>
</dbReference>
<comment type="caution">
    <text evidence="5">The sequence shown here is derived from an EMBL/GenBank/DDBJ whole genome shotgun (WGS) entry which is preliminary data.</text>
</comment>
<dbReference type="PANTHER" id="PTHR22255">
    <property type="entry name" value="LP06548P"/>
    <property type="match status" value="1"/>
</dbReference>
<dbReference type="Pfam" id="PF23070">
    <property type="entry name" value="DUF7043"/>
    <property type="match status" value="1"/>
</dbReference>
<feature type="domain" description="DUF7042" evidence="2">
    <location>
        <begin position="139"/>
        <end position="270"/>
    </location>
</feature>
<accession>A0A9J6BQL4</accession>
<keyword evidence="1" id="KW-0732">Signal</keyword>
<proteinExistence type="predicted"/>
<dbReference type="GO" id="GO:0042060">
    <property type="term" value="P:wound healing"/>
    <property type="evidence" value="ECO:0007669"/>
    <property type="project" value="TreeGrafter"/>
</dbReference>
<protein>
    <submittedName>
        <fullName evidence="5">Uncharacterized protein</fullName>
    </submittedName>
</protein>
<dbReference type="OrthoDB" id="9982946at2759"/>
<dbReference type="InterPro" id="IPR055471">
    <property type="entry name" value="DUF7043"/>
</dbReference>
<evidence type="ECO:0000313" key="6">
    <source>
        <dbReference type="Proteomes" id="UP001107558"/>
    </source>
</evidence>
<sequence>MDKITIILVLFCAIGLANAQRQENLNIPLILRGSWFSWEGRPVTTVLDVNSMSDGSRKIKLTNLERNGSDYTMIFRDNSGCYNCIKAFTRTNNVFEKLESPCVNIQRNEEPTFENVCKGIRSDQQLITYFNENYVPLLCRSSLEGVWQFAYQNRFRFTGECDNPDAKIQSCQTAGTQFLITNQKFNITYKKCPGMEGTFDGVVEYSCLGDWFVGKNHYFAVANTKESRKDEKFRCFLKNRDDDLYLGVSITAECNTLQTVEKSPERMRITPVKSEVVEPGCRLPQNFSGEWINTANIDADVFINETHIIETYYPDKSRYRRTVYVCREQRDTRIMMARLTVDGCQKDYVCFDFVPKHHNIIRYRKGLAVIKDDFSTVCSWVQFPNKEQWRYDLYLARHPSPVRCPVAGKFNFTQQGEHKFKTRILGGVTLSPRPDIRCKQNISDLSVCDTDQKEMWIDENYCLSVDHLGRPVDIYSDPDYKMKCIGFWKENLKSYLITFDDLDPLSKYRCWVYQRADLNRVLMSQATGAFCHINQEVTSQNYTEGAVVALDLVEYERERDQCPLHFDDGENPWAANQENTFKIFDWIIYRNSARNLSTSVTMLISIVICAFILK</sequence>
<feature type="chain" id="PRO_5039939548" evidence="1">
    <location>
        <begin position="20"/>
        <end position="614"/>
    </location>
</feature>
<feature type="domain" description="DUF7042" evidence="2">
    <location>
        <begin position="401"/>
        <end position="539"/>
    </location>
</feature>
<feature type="domain" description="DUF7044" evidence="4">
    <location>
        <begin position="25"/>
        <end position="118"/>
    </location>
</feature>
<organism evidence="5 6">
    <name type="scientific">Polypedilum vanderplanki</name>
    <name type="common">Sleeping chironomid midge</name>
    <dbReference type="NCBI Taxonomy" id="319348"/>
    <lineage>
        <taxon>Eukaryota</taxon>
        <taxon>Metazoa</taxon>
        <taxon>Ecdysozoa</taxon>
        <taxon>Arthropoda</taxon>
        <taxon>Hexapoda</taxon>
        <taxon>Insecta</taxon>
        <taxon>Pterygota</taxon>
        <taxon>Neoptera</taxon>
        <taxon>Endopterygota</taxon>
        <taxon>Diptera</taxon>
        <taxon>Nematocera</taxon>
        <taxon>Chironomoidea</taxon>
        <taxon>Chironomidae</taxon>
        <taxon>Chironominae</taxon>
        <taxon>Polypedilum</taxon>
        <taxon>Polypedilum</taxon>
    </lineage>
</organism>
<name>A0A9J6BQL4_POLVA</name>
<feature type="domain" description="DUF7043" evidence="3">
    <location>
        <begin position="278"/>
        <end position="389"/>
    </location>
</feature>
<dbReference type="AlphaFoldDB" id="A0A9J6BQL4"/>
<evidence type="ECO:0000256" key="1">
    <source>
        <dbReference type="SAM" id="SignalP"/>
    </source>
</evidence>
<keyword evidence="6" id="KW-1185">Reference proteome</keyword>
<gene>
    <name evidence="5" type="ORF">PVAND_002164</name>
</gene>
<reference evidence="5" key="1">
    <citation type="submission" date="2021-03" db="EMBL/GenBank/DDBJ databases">
        <title>Chromosome level genome of the anhydrobiotic midge Polypedilum vanderplanki.</title>
        <authorList>
            <person name="Yoshida Y."/>
            <person name="Kikawada T."/>
            <person name="Gusev O."/>
        </authorList>
    </citation>
    <scope>NUCLEOTIDE SEQUENCE</scope>
    <source>
        <strain evidence="5">NIAS01</strain>
        <tissue evidence="5">Whole body or cell culture</tissue>
    </source>
</reference>
<feature type="signal peptide" evidence="1">
    <location>
        <begin position="1"/>
        <end position="19"/>
    </location>
</feature>
<dbReference type="Pfam" id="PF23069">
    <property type="entry name" value="DUF7042"/>
    <property type="match status" value="2"/>
</dbReference>